<dbReference type="Pfam" id="PF00201">
    <property type="entry name" value="UDPGT"/>
    <property type="match status" value="1"/>
</dbReference>
<comment type="similarity">
    <text evidence="1 4">Belongs to the UDP-glycosyltransferase family.</text>
</comment>
<evidence type="ECO:0000256" key="2">
    <source>
        <dbReference type="ARBA" id="ARBA00022676"/>
    </source>
</evidence>
<organism evidence="6 7">
    <name type="scientific">Durio zibethinus</name>
    <name type="common">Durian</name>
    <dbReference type="NCBI Taxonomy" id="66656"/>
    <lineage>
        <taxon>Eukaryota</taxon>
        <taxon>Viridiplantae</taxon>
        <taxon>Streptophyta</taxon>
        <taxon>Embryophyta</taxon>
        <taxon>Tracheophyta</taxon>
        <taxon>Spermatophyta</taxon>
        <taxon>Magnoliopsida</taxon>
        <taxon>eudicotyledons</taxon>
        <taxon>Gunneridae</taxon>
        <taxon>Pentapetalae</taxon>
        <taxon>rosids</taxon>
        <taxon>malvids</taxon>
        <taxon>Malvales</taxon>
        <taxon>Malvaceae</taxon>
        <taxon>Helicteroideae</taxon>
        <taxon>Durio</taxon>
    </lineage>
</organism>
<evidence type="ECO:0000256" key="1">
    <source>
        <dbReference type="ARBA" id="ARBA00009995"/>
    </source>
</evidence>
<keyword evidence="6" id="KW-1185">Reference proteome</keyword>
<dbReference type="Proteomes" id="UP000515121">
    <property type="component" value="Unplaced"/>
</dbReference>
<evidence type="ECO:0000313" key="7">
    <source>
        <dbReference type="RefSeq" id="XP_022740171.1"/>
    </source>
</evidence>
<dbReference type="RefSeq" id="XP_022740171.1">
    <property type="nucleotide sequence ID" value="XM_022884436.1"/>
</dbReference>
<dbReference type="PANTHER" id="PTHR48046">
    <property type="entry name" value="UDP-GLYCOSYLTRANSFERASE 72E1"/>
    <property type="match status" value="1"/>
</dbReference>
<sequence length="468" mass="51747">MEGAKAKPHAVILSSPGLGHLIPVLELGRHLVTAHDSKVTIFVVSSGTSAAESQVIESSMSLKLCEVIVLPPPNISDLVDADAAVFTRIAVLMREIRPAFSSAMSSLRFPPTVLIVDFFGNESLEIADEFKIPKFVYVPSHAWFLALTIYLPILHEAVNGEYVDEKEGLFIPGCRPVQPEEVVDPMLSRSDQQYLEYLSMAIKISKSDGILVNTWEELEPATLAALRDDKLWGRISKAPIYPVGPITKQTRPIDSNKKLFEWLDKQPSESVLFVSFGSGGVLSKEQMRELAWGLELSQQRFIWVVRTPAVKSGDGSFFTVGNGNNDIPSYLPEGFLDRTNNVGLVISDWAPQVEILSHSAVGGFFSHCGWNSTLESIINEVPLIAWPLYAEQKMSATLLVEDLRIALRSKTLPSKGIVEREEIKMLVKRIMVDEEGHAIRARVKELKLSAKKAWNENGSSKALAQVLC</sequence>
<dbReference type="KEGG" id="dzi:111292185"/>
<evidence type="ECO:0000256" key="3">
    <source>
        <dbReference type="ARBA" id="ARBA00022679"/>
    </source>
</evidence>
<dbReference type="CDD" id="cd03784">
    <property type="entry name" value="GT1_Gtf-like"/>
    <property type="match status" value="1"/>
</dbReference>
<evidence type="ECO:0000256" key="5">
    <source>
        <dbReference type="RuleBase" id="RU362057"/>
    </source>
</evidence>
<reference evidence="7" key="1">
    <citation type="submission" date="2025-08" db="UniProtKB">
        <authorList>
            <consortium name="RefSeq"/>
        </authorList>
    </citation>
    <scope>IDENTIFICATION</scope>
    <source>
        <tissue evidence="7">Fruit stalk</tissue>
    </source>
</reference>
<dbReference type="GO" id="GO:0008194">
    <property type="term" value="F:UDP-glycosyltransferase activity"/>
    <property type="evidence" value="ECO:0007669"/>
    <property type="project" value="InterPro"/>
</dbReference>
<evidence type="ECO:0000256" key="4">
    <source>
        <dbReference type="RuleBase" id="RU003718"/>
    </source>
</evidence>
<dbReference type="OrthoDB" id="5835829at2759"/>
<dbReference type="PANTHER" id="PTHR48046:SF1">
    <property type="entry name" value="GLYCOSYLTRANSFERASE-RELATED"/>
    <property type="match status" value="1"/>
</dbReference>
<proteinExistence type="inferred from homology"/>
<dbReference type="FunFam" id="3.40.50.2000:FF:000054">
    <property type="entry name" value="Glycosyltransferase"/>
    <property type="match status" value="1"/>
</dbReference>
<dbReference type="InterPro" id="IPR035595">
    <property type="entry name" value="UDP_glycos_trans_CS"/>
</dbReference>
<keyword evidence="3 4" id="KW-0808">Transferase</keyword>
<name>A0A6P5YJC6_DURZI</name>
<dbReference type="FunFam" id="3.40.50.2000:FF:000051">
    <property type="entry name" value="Glycosyltransferase"/>
    <property type="match status" value="1"/>
</dbReference>
<protein>
    <recommendedName>
        <fullName evidence="5">Glycosyltransferase</fullName>
        <ecNumber evidence="5">2.4.1.-</ecNumber>
    </recommendedName>
</protein>
<accession>A0A6P5YJC6</accession>
<dbReference type="AlphaFoldDB" id="A0A6P5YJC6"/>
<gene>
    <name evidence="7" type="primary">LOC111292185</name>
</gene>
<dbReference type="EC" id="2.4.1.-" evidence="5"/>
<keyword evidence="2 4" id="KW-0328">Glycosyltransferase</keyword>
<dbReference type="SUPFAM" id="SSF53756">
    <property type="entry name" value="UDP-Glycosyltransferase/glycogen phosphorylase"/>
    <property type="match status" value="1"/>
</dbReference>
<dbReference type="GeneID" id="111292185"/>
<dbReference type="PROSITE" id="PS00375">
    <property type="entry name" value="UDPGT"/>
    <property type="match status" value="1"/>
</dbReference>
<dbReference type="InterPro" id="IPR002213">
    <property type="entry name" value="UDP_glucos_trans"/>
</dbReference>
<dbReference type="Gene3D" id="3.40.50.2000">
    <property type="entry name" value="Glycogen Phosphorylase B"/>
    <property type="match status" value="2"/>
</dbReference>
<evidence type="ECO:0000313" key="6">
    <source>
        <dbReference type="Proteomes" id="UP000515121"/>
    </source>
</evidence>